<dbReference type="GO" id="GO:0005524">
    <property type="term" value="F:ATP binding"/>
    <property type="evidence" value="ECO:0007669"/>
    <property type="project" value="UniProtKB-UniRule"/>
</dbReference>
<protein>
    <recommendedName>
        <fullName evidence="16">Kinesin-like protein</fullName>
    </recommendedName>
</protein>
<evidence type="ECO:0000256" key="6">
    <source>
        <dbReference type="ARBA" id="ARBA00022840"/>
    </source>
</evidence>
<keyword evidence="11" id="KW-0206">Cytoskeleton</keyword>
<dbReference type="InterPro" id="IPR027640">
    <property type="entry name" value="Kinesin-like_fam"/>
</dbReference>
<evidence type="ECO:0000256" key="2">
    <source>
        <dbReference type="ARBA" id="ARBA00022490"/>
    </source>
</evidence>
<evidence type="ECO:0000256" key="12">
    <source>
        <dbReference type="ARBA" id="ARBA00023273"/>
    </source>
</evidence>
<evidence type="ECO:0000256" key="14">
    <source>
        <dbReference type="ARBA" id="ARBA00063408"/>
    </source>
</evidence>
<dbReference type="FunFam" id="3.40.850.10:FF:000040">
    <property type="entry name" value="Kinesin-like protein"/>
    <property type="match status" value="1"/>
</dbReference>
<evidence type="ECO:0000259" key="18">
    <source>
        <dbReference type="PROSITE" id="PS50067"/>
    </source>
</evidence>
<keyword evidence="12" id="KW-0966">Cell projection</keyword>
<keyword evidence="5 15" id="KW-0547">Nucleotide-binding</keyword>
<evidence type="ECO:0000256" key="8">
    <source>
        <dbReference type="ARBA" id="ARBA00023054"/>
    </source>
</evidence>
<evidence type="ECO:0000313" key="20">
    <source>
        <dbReference type="Proteomes" id="UP000564407"/>
    </source>
</evidence>
<keyword evidence="6 15" id="KW-0067">ATP-binding</keyword>
<keyword evidence="2" id="KW-0963">Cytoplasm</keyword>
<dbReference type="Pfam" id="PF00225">
    <property type="entry name" value="Kinesin"/>
    <property type="match status" value="1"/>
</dbReference>
<dbReference type="Proteomes" id="UP000564407">
    <property type="component" value="Unassembled WGS sequence"/>
</dbReference>
<evidence type="ECO:0000256" key="13">
    <source>
        <dbReference type="ARBA" id="ARBA00059553"/>
    </source>
</evidence>
<evidence type="ECO:0000313" key="19">
    <source>
        <dbReference type="EMBL" id="NWV66224.1"/>
    </source>
</evidence>
<keyword evidence="9" id="KW-0969">Cilium</keyword>
<dbReference type="EMBL" id="VZRP01012743">
    <property type="protein sequence ID" value="NWV66224.1"/>
    <property type="molecule type" value="Genomic_DNA"/>
</dbReference>
<evidence type="ECO:0000256" key="3">
    <source>
        <dbReference type="ARBA" id="ARBA00022553"/>
    </source>
</evidence>
<dbReference type="InterPro" id="IPR056524">
    <property type="entry name" value="KIF6/9_C"/>
</dbReference>
<evidence type="ECO:0000256" key="15">
    <source>
        <dbReference type="PROSITE-ProRule" id="PRU00283"/>
    </source>
</evidence>
<comment type="similarity">
    <text evidence="15 16">Belongs to the TRAFAC class myosin-kinesin ATPase superfamily. Kinesin family.</text>
</comment>
<dbReference type="SUPFAM" id="SSF52540">
    <property type="entry name" value="P-loop containing nucleoside triphosphate hydrolases"/>
    <property type="match status" value="1"/>
</dbReference>
<evidence type="ECO:0000256" key="17">
    <source>
        <dbReference type="SAM" id="MobiDB-lite"/>
    </source>
</evidence>
<feature type="compositionally biased region" description="Basic and acidic residues" evidence="17">
    <location>
        <begin position="506"/>
        <end position="530"/>
    </location>
</feature>
<keyword evidence="3" id="KW-0597">Phosphoprotein</keyword>
<keyword evidence="8" id="KW-0175">Coiled coil</keyword>
<organism evidence="19 20">
    <name type="scientific">Malurus elegans</name>
    <name type="common">Red-winged fairywren</name>
    <dbReference type="NCBI Taxonomy" id="720584"/>
    <lineage>
        <taxon>Eukaryota</taxon>
        <taxon>Metazoa</taxon>
        <taxon>Chordata</taxon>
        <taxon>Craniata</taxon>
        <taxon>Vertebrata</taxon>
        <taxon>Euteleostomi</taxon>
        <taxon>Archelosauria</taxon>
        <taxon>Archosauria</taxon>
        <taxon>Dinosauria</taxon>
        <taxon>Saurischia</taxon>
        <taxon>Theropoda</taxon>
        <taxon>Coelurosauria</taxon>
        <taxon>Aves</taxon>
        <taxon>Neognathae</taxon>
        <taxon>Neoaves</taxon>
        <taxon>Telluraves</taxon>
        <taxon>Australaves</taxon>
        <taxon>Passeriformes</taxon>
        <taxon>Meliphagoidea</taxon>
        <taxon>Maluridae</taxon>
        <taxon>Malurus</taxon>
    </lineage>
</organism>
<feature type="compositionally biased region" description="Basic residues" evidence="17">
    <location>
        <begin position="538"/>
        <end position="548"/>
    </location>
</feature>
<evidence type="ECO:0000256" key="11">
    <source>
        <dbReference type="ARBA" id="ARBA00023212"/>
    </source>
</evidence>
<evidence type="ECO:0000256" key="4">
    <source>
        <dbReference type="ARBA" id="ARBA00022701"/>
    </source>
</evidence>
<keyword evidence="10 15" id="KW-0505">Motor protein</keyword>
<gene>
    <name evidence="19" type="primary">Kif9</name>
    <name evidence="19" type="ORF">MALELE_R05411</name>
</gene>
<keyword evidence="20" id="KW-1185">Reference proteome</keyword>
<dbReference type="PANTHER" id="PTHR47968">
    <property type="entry name" value="CENTROMERE PROTEIN E"/>
    <property type="match status" value="1"/>
</dbReference>
<comment type="function">
    <text evidence="13">Essential for normal male fertility and for progressive motility of spermatozoa.</text>
</comment>
<feature type="non-terminal residue" evidence="19">
    <location>
        <position position="785"/>
    </location>
</feature>
<name>A0A7K6GSS2_9PASS</name>
<dbReference type="AlphaFoldDB" id="A0A7K6GSS2"/>
<dbReference type="Gene3D" id="3.40.850.10">
    <property type="entry name" value="Kinesin motor domain"/>
    <property type="match status" value="1"/>
</dbReference>
<feature type="non-terminal residue" evidence="19">
    <location>
        <position position="1"/>
    </location>
</feature>
<keyword evidence="7" id="KW-0282">Flagellum</keyword>
<comment type="subcellular location">
    <subcellularLocation>
        <location evidence="1">Cytoplasm</location>
        <location evidence="1">Cytoskeleton</location>
        <location evidence="1">Flagellum axoneme</location>
    </subcellularLocation>
</comment>
<feature type="region of interest" description="Disordered" evidence="17">
    <location>
        <begin position="764"/>
        <end position="785"/>
    </location>
</feature>
<feature type="domain" description="Kinesin motor" evidence="18">
    <location>
        <begin position="7"/>
        <end position="348"/>
    </location>
</feature>
<reference evidence="19 20" key="1">
    <citation type="submission" date="2019-09" db="EMBL/GenBank/DDBJ databases">
        <title>Bird 10,000 Genomes (B10K) Project - Family phase.</title>
        <authorList>
            <person name="Zhang G."/>
        </authorList>
    </citation>
    <scope>NUCLEOTIDE SEQUENCE [LARGE SCALE GENOMIC DNA]</scope>
    <source>
        <strain evidence="19">B10K-DU-029-44</strain>
        <tissue evidence="19">Heart</tissue>
    </source>
</reference>
<dbReference type="SMART" id="SM00129">
    <property type="entry name" value="KISc"/>
    <property type="match status" value="1"/>
</dbReference>
<dbReference type="PRINTS" id="PR00380">
    <property type="entry name" value="KINESINHEAVY"/>
</dbReference>
<evidence type="ECO:0000256" key="1">
    <source>
        <dbReference type="ARBA" id="ARBA00004611"/>
    </source>
</evidence>
<evidence type="ECO:0000256" key="16">
    <source>
        <dbReference type="RuleBase" id="RU000394"/>
    </source>
</evidence>
<dbReference type="GO" id="GO:0003777">
    <property type="term" value="F:microtubule motor activity"/>
    <property type="evidence" value="ECO:0007669"/>
    <property type="project" value="InterPro"/>
</dbReference>
<dbReference type="GO" id="GO:0007018">
    <property type="term" value="P:microtubule-based movement"/>
    <property type="evidence" value="ECO:0007669"/>
    <property type="project" value="InterPro"/>
</dbReference>
<dbReference type="GO" id="GO:0008017">
    <property type="term" value="F:microtubule binding"/>
    <property type="evidence" value="ECO:0007669"/>
    <property type="project" value="InterPro"/>
</dbReference>
<sequence length="785" mass="90278">LLREPKRVQVFVRIKPSAHFPQDMIKLGSDNKSIIISIQKSPRGGAVNNTQTDWSFKLDGLLHNASQEQVYETVAKKLVAKALQGYNGTIMCYGQTGAGKTYTMTGATSHYKQRGIIPRAIQQIFKAATEFLNILVTVRISYLEIYNEVLFDLLAPGLGRGIKDSQLAVLDGPQGVYVKGLSIHPVSHEEEALHLLFEAREPKYSGETNRVIAEHTLNKNSSRSHCIFTMYIECRSRDYTNLKCLKSKLTLIDLAGSERLSKTGSEGLGRVEAAYINKSLSFLEQLVIALADPKREHIPFRQSKLTHVLRDSLGGNCNTVLVTNISGEPTHLEETLSSLRFATRMNWVTAEPVPNGVFYREVSVKALEEEIHLLKQELIMQDCLANRSIPTYTPLTAAQRGEIRSQVQEYLRGAIEEIDIVNVRQIQEVFRQFKVIVSQQEEKVEHRLRGKYRRRRRDGLDFEISKAKTHGVIWFPFPLMNKSMNLVHLFPPPRKEPSGSSLPDGQDDHSSLSKRPTKDLDQEGRRKEQDGAASSIPHPKKSSRKSRPHPSQQEAFELFKKEPGKEIQRIFKENKRILLDRKQRCRFIIQRINHCKREMERIHETLEAQKRKRIQEGQFTDEEGRVILDEDEFALILRLKKLKEEHRICFAELRDLKVEIQYCQKLVDKSRKKLISEFQIWYNESFLIPKHVQEALKPGGNIRPGMIPINRVMRLEEDEQDKFERMQETKLLEGPGSVSFYRARMKIDQKQTFKRTLASLRKMRRKPGLATSAGKKKPLSFLPMK</sequence>
<feature type="binding site" evidence="15">
    <location>
        <begin position="94"/>
        <end position="101"/>
    </location>
    <ligand>
        <name>ATP</name>
        <dbReference type="ChEBI" id="CHEBI:30616"/>
    </ligand>
</feature>
<keyword evidence="4 16" id="KW-0493">Microtubule</keyword>
<accession>A0A7K6GSS2</accession>
<dbReference type="InterPro" id="IPR036961">
    <property type="entry name" value="Kinesin_motor_dom_sf"/>
</dbReference>
<feature type="region of interest" description="Disordered" evidence="17">
    <location>
        <begin position="490"/>
        <end position="553"/>
    </location>
</feature>
<dbReference type="Pfam" id="PF23735">
    <property type="entry name" value="KIF9"/>
    <property type="match status" value="1"/>
</dbReference>
<dbReference type="InterPro" id="IPR027417">
    <property type="entry name" value="P-loop_NTPase"/>
</dbReference>
<proteinExistence type="inferred from homology"/>
<dbReference type="PROSITE" id="PS00411">
    <property type="entry name" value="KINESIN_MOTOR_1"/>
    <property type="match status" value="1"/>
</dbReference>
<evidence type="ECO:0000256" key="9">
    <source>
        <dbReference type="ARBA" id="ARBA00023069"/>
    </source>
</evidence>
<dbReference type="PROSITE" id="PS50067">
    <property type="entry name" value="KINESIN_MOTOR_2"/>
    <property type="match status" value="1"/>
</dbReference>
<comment type="caution">
    <text evidence="19">The sequence shown here is derived from an EMBL/GenBank/DDBJ whole genome shotgun (WGS) entry which is preliminary data.</text>
</comment>
<evidence type="ECO:0000256" key="7">
    <source>
        <dbReference type="ARBA" id="ARBA00022846"/>
    </source>
</evidence>
<dbReference type="InterPro" id="IPR019821">
    <property type="entry name" value="Kinesin_motor_CS"/>
</dbReference>
<dbReference type="GO" id="GO:0005874">
    <property type="term" value="C:microtubule"/>
    <property type="evidence" value="ECO:0007669"/>
    <property type="project" value="UniProtKB-KW"/>
</dbReference>
<dbReference type="InterPro" id="IPR001752">
    <property type="entry name" value="Kinesin_motor_dom"/>
</dbReference>
<comment type="subunit">
    <text evidence="14">Interacts with HYDIN.</text>
</comment>
<evidence type="ECO:0000256" key="5">
    <source>
        <dbReference type="ARBA" id="ARBA00022741"/>
    </source>
</evidence>
<dbReference type="PANTHER" id="PTHR47968:SF62">
    <property type="entry name" value="KINESIN FAMILY MEMBER 5A"/>
    <property type="match status" value="1"/>
</dbReference>
<evidence type="ECO:0000256" key="10">
    <source>
        <dbReference type="ARBA" id="ARBA00023175"/>
    </source>
</evidence>